<feature type="compositionally biased region" description="Polar residues" evidence="1">
    <location>
        <begin position="262"/>
        <end position="272"/>
    </location>
</feature>
<dbReference type="EMBL" id="JAHFYH010000001">
    <property type="protein sequence ID" value="KAH0237999.1"/>
    <property type="molecule type" value="Genomic_DNA"/>
</dbReference>
<feature type="compositionally biased region" description="Basic and acidic residues" evidence="1">
    <location>
        <begin position="251"/>
        <end position="261"/>
    </location>
</feature>
<feature type="non-terminal residue" evidence="3">
    <location>
        <position position="804"/>
    </location>
</feature>
<protein>
    <submittedName>
        <fullName evidence="3">Purine and uridine phosphorylase</fullName>
    </submittedName>
</protein>
<dbReference type="AlphaFoldDB" id="A0A9P8GPJ7"/>
<dbReference type="Gene3D" id="3.40.50.1580">
    <property type="entry name" value="Nucleoside phosphorylase domain"/>
    <property type="match status" value="1"/>
</dbReference>
<dbReference type="PANTHER" id="PTHR46082">
    <property type="entry name" value="ATP/GTP-BINDING PROTEIN-RELATED"/>
    <property type="match status" value="1"/>
</dbReference>
<evidence type="ECO:0000313" key="4">
    <source>
        <dbReference type="Proteomes" id="UP000767238"/>
    </source>
</evidence>
<comment type="caution">
    <text evidence="3">The sequence shown here is derived from an EMBL/GenBank/DDBJ whole genome shotgun (WGS) entry which is preliminary data.</text>
</comment>
<dbReference type="InterPro" id="IPR053137">
    <property type="entry name" value="NLR-like"/>
</dbReference>
<evidence type="ECO:0000259" key="2">
    <source>
        <dbReference type="Pfam" id="PF01048"/>
    </source>
</evidence>
<dbReference type="GO" id="GO:0003824">
    <property type="term" value="F:catalytic activity"/>
    <property type="evidence" value="ECO:0007669"/>
    <property type="project" value="InterPro"/>
</dbReference>
<name>A0A9P8GPJ7_AURME</name>
<organism evidence="3 4">
    <name type="scientific">Aureobasidium melanogenum</name>
    <name type="common">Aureobasidium pullulans var. melanogenum</name>
    <dbReference type="NCBI Taxonomy" id="46634"/>
    <lineage>
        <taxon>Eukaryota</taxon>
        <taxon>Fungi</taxon>
        <taxon>Dikarya</taxon>
        <taxon>Ascomycota</taxon>
        <taxon>Pezizomycotina</taxon>
        <taxon>Dothideomycetes</taxon>
        <taxon>Dothideomycetidae</taxon>
        <taxon>Dothideales</taxon>
        <taxon>Saccotheciaceae</taxon>
        <taxon>Aureobasidium</taxon>
    </lineage>
</organism>
<reference evidence="3" key="1">
    <citation type="journal article" date="2021" name="J Fungi (Basel)">
        <title>Virulence traits and population genomics of the black yeast Aureobasidium melanogenum.</title>
        <authorList>
            <person name="Cernosa A."/>
            <person name="Sun X."/>
            <person name="Gostincar C."/>
            <person name="Fang C."/>
            <person name="Gunde-Cimerman N."/>
            <person name="Song Z."/>
        </authorList>
    </citation>
    <scope>NUCLEOTIDE SEQUENCE</scope>
    <source>
        <strain evidence="3">EXF-8016</strain>
    </source>
</reference>
<reference evidence="3" key="2">
    <citation type="submission" date="2021-08" db="EMBL/GenBank/DDBJ databases">
        <authorList>
            <person name="Gostincar C."/>
            <person name="Sun X."/>
            <person name="Song Z."/>
            <person name="Gunde-Cimerman N."/>
        </authorList>
    </citation>
    <scope>NUCLEOTIDE SEQUENCE</scope>
    <source>
        <strain evidence="3">EXF-8016</strain>
    </source>
</reference>
<dbReference type="SUPFAM" id="SSF53167">
    <property type="entry name" value="Purine and uridine phosphorylases"/>
    <property type="match status" value="1"/>
</dbReference>
<dbReference type="InterPro" id="IPR035994">
    <property type="entry name" value="Nucleoside_phosphorylase_sf"/>
</dbReference>
<evidence type="ECO:0000313" key="3">
    <source>
        <dbReference type="EMBL" id="KAH0237999.1"/>
    </source>
</evidence>
<gene>
    <name evidence="3" type="ORF">KCV03_g225</name>
</gene>
<dbReference type="PANTHER" id="PTHR46082:SF11">
    <property type="entry name" value="AAA+ ATPASE DOMAIN-CONTAINING PROTEIN-RELATED"/>
    <property type="match status" value="1"/>
</dbReference>
<feature type="region of interest" description="Disordered" evidence="1">
    <location>
        <begin position="207"/>
        <end position="272"/>
    </location>
</feature>
<dbReference type="InterPro" id="IPR000845">
    <property type="entry name" value="Nucleoside_phosphorylase_d"/>
</dbReference>
<evidence type="ECO:0000256" key="1">
    <source>
        <dbReference type="SAM" id="MobiDB-lite"/>
    </source>
</evidence>
<dbReference type="GO" id="GO:0009116">
    <property type="term" value="P:nucleoside metabolic process"/>
    <property type="evidence" value="ECO:0007669"/>
    <property type="project" value="InterPro"/>
</dbReference>
<dbReference type="Proteomes" id="UP000767238">
    <property type="component" value="Unassembled WGS sequence"/>
</dbReference>
<dbReference type="Pfam" id="PF01048">
    <property type="entry name" value="PNP_UDP_1"/>
    <property type="match status" value="1"/>
</dbReference>
<sequence>MTIFCLVSKPASSCNNQTNNRPMRPIIFVCRGLAGGLVLKQVLISLIENANIDQGLHDSVSGVLFLGCAHDERISKFRDRILLSLFLEYSERLWDFSSSRYGPVLEWAESITAKFRKLKLPFPIWTYYESVETEYRRDKKFWGRDKVYSKLLCPEETTKLQAVSCGIRTLAMNHLDVCDGLYRERENSEQFLNDLRTMVGALKMSKSMTSTEAVTTGEEAGRTSNTSAARDPESVMVTETHDRSTPSANDRLPKQTEKSHADNNSNGFSTSYSSQIRSLAPPMMDFKVGWICALPFETAAAEVMLDEQYQQLPFDSYDPTIYTLGRIESHNVVIACLPAGRPGTSAATAVARGMREKFRGIRFGFMVGIGGGVPSGRDDIRLGDVVVSSPHLDHGGVVQYDFGKAEEGGVFRRTGYLNSPPTFLLNVVNRVRTNHELGRRTYPSHMKRYARENTEEYTLPQNERDVLYNATCPHIGDLDCAECDTSQIIHRRGRITRNTTIRIHYGTIASGNQVIKDAQTRDRIVKDLGGQVLCFEMEAAGLMNDFPCLVIRGISDYCDSHKNDGWQKYAAASAAAYTRELLLSIPSEVISPCFSINPLSDLLQGGHLTFAFNFHSRRSARHPSRYPMSSPTVHLVQTALSDASTSCIELKLAANVRSDVVLDACRVFVVQRSVVFDLLIAFGDLVVELCINVEPYPKIGAIKREMVALLEPVKRTRVTTERLTNCYRAALLRVKVVGKRTAQSNRIQSCSVGNGTRFLIQMKEHVYSIRQEKKGIRFANGSHVHLETQQETKLSQVGPRSVQD</sequence>
<accession>A0A9P8GPJ7</accession>
<proteinExistence type="predicted"/>
<feature type="domain" description="Nucleoside phosphorylase" evidence="2">
    <location>
        <begin position="288"/>
        <end position="572"/>
    </location>
</feature>